<dbReference type="Proteomes" id="UP001235343">
    <property type="component" value="Unassembled WGS sequence"/>
</dbReference>
<feature type="compositionally biased region" description="Basic and acidic residues" evidence="1">
    <location>
        <begin position="210"/>
        <end position="220"/>
    </location>
</feature>
<comment type="caution">
    <text evidence="2">The sequence shown here is derived from an EMBL/GenBank/DDBJ whole genome shotgun (WGS) entry which is preliminary data.</text>
</comment>
<dbReference type="RefSeq" id="WP_285934124.1">
    <property type="nucleotide sequence ID" value="NZ_JASTZU010000063.1"/>
</dbReference>
<name>A0ABT7LAD4_9BACI</name>
<feature type="region of interest" description="Disordered" evidence="1">
    <location>
        <begin position="22"/>
        <end position="46"/>
    </location>
</feature>
<dbReference type="InterPro" id="IPR025580">
    <property type="entry name" value="Gp46"/>
</dbReference>
<dbReference type="Pfam" id="PF14265">
    <property type="entry name" value="DUF4355"/>
    <property type="match status" value="1"/>
</dbReference>
<feature type="compositionally biased region" description="Polar residues" evidence="1">
    <location>
        <begin position="185"/>
        <end position="209"/>
    </location>
</feature>
<accession>A0ABT7LAD4</accession>
<sequence>MTKPINVMNSKFFNPEPLKLNLQFFADPNDPPADPPADPPQDPPAKLELTQEELDKKIEAEADRKLSKSLEKKRAEWEKEKKQIEADAKKTAEEYAKLTAKEKEDAEYQKRVEALEKREQELNNKQLLSEIQTDLKDNSLPGEFAESLLTIQDNEKIKKQISVLKKSFDDAVQEKVKEALRQETPKGSTGASGSKNPWNQGEINLTEQTRIFKENPERAKQLMAQAK</sequence>
<organism evidence="2 3">
    <name type="scientific">Aquibacillus rhizosphaerae</name>
    <dbReference type="NCBI Taxonomy" id="3051431"/>
    <lineage>
        <taxon>Bacteria</taxon>
        <taxon>Bacillati</taxon>
        <taxon>Bacillota</taxon>
        <taxon>Bacilli</taxon>
        <taxon>Bacillales</taxon>
        <taxon>Bacillaceae</taxon>
        <taxon>Aquibacillus</taxon>
    </lineage>
</organism>
<evidence type="ECO:0000256" key="1">
    <source>
        <dbReference type="SAM" id="MobiDB-lite"/>
    </source>
</evidence>
<evidence type="ECO:0000313" key="3">
    <source>
        <dbReference type="Proteomes" id="UP001235343"/>
    </source>
</evidence>
<gene>
    <name evidence="2" type="ORF">QQS35_20550</name>
</gene>
<feature type="compositionally biased region" description="Pro residues" evidence="1">
    <location>
        <begin position="29"/>
        <end position="43"/>
    </location>
</feature>
<feature type="region of interest" description="Disordered" evidence="1">
    <location>
        <begin position="59"/>
        <end position="87"/>
    </location>
</feature>
<feature type="region of interest" description="Disordered" evidence="1">
    <location>
        <begin position="177"/>
        <end position="227"/>
    </location>
</feature>
<protein>
    <submittedName>
        <fullName evidence="2">DUF4355 domain-containing protein</fullName>
    </submittedName>
</protein>
<reference evidence="2 3" key="1">
    <citation type="submission" date="2023-06" db="EMBL/GenBank/DDBJ databases">
        <title>Aquibacillus rhizosphaerae LR5S19.</title>
        <authorList>
            <person name="Sun J.-Q."/>
        </authorList>
    </citation>
    <scope>NUCLEOTIDE SEQUENCE [LARGE SCALE GENOMIC DNA]</scope>
    <source>
        <strain evidence="2 3">LR5S19</strain>
    </source>
</reference>
<dbReference type="EMBL" id="JASTZU010000063">
    <property type="protein sequence ID" value="MDL4842829.1"/>
    <property type="molecule type" value="Genomic_DNA"/>
</dbReference>
<evidence type="ECO:0000313" key="2">
    <source>
        <dbReference type="EMBL" id="MDL4842829.1"/>
    </source>
</evidence>
<proteinExistence type="predicted"/>
<keyword evidence="3" id="KW-1185">Reference proteome</keyword>